<dbReference type="Proteomes" id="UP001159363">
    <property type="component" value="Chromosome 3"/>
</dbReference>
<reference evidence="1 2" key="1">
    <citation type="submission" date="2023-02" db="EMBL/GenBank/DDBJ databases">
        <title>LHISI_Scaffold_Assembly.</title>
        <authorList>
            <person name="Stuart O.P."/>
            <person name="Cleave R."/>
            <person name="Magrath M.J.L."/>
            <person name="Mikheyev A.S."/>
        </authorList>
    </citation>
    <scope>NUCLEOTIDE SEQUENCE [LARGE SCALE GENOMIC DNA]</scope>
    <source>
        <strain evidence="1">Daus_M_001</strain>
        <tissue evidence="1">Leg muscle</tissue>
    </source>
</reference>
<keyword evidence="2" id="KW-1185">Reference proteome</keyword>
<protein>
    <submittedName>
        <fullName evidence="1">Uncharacterized protein</fullName>
    </submittedName>
</protein>
<evidence type="ECO:0000313" key="1">
    <source>
        <dbReference type="EMBL" id="KAJ8889132.1"/>
    </source>
</evidence>
<evidence type="ECO:0000313" key="2">
    <source>
        <dbReference type="Proteomes" id="UP001159363"/>
    </source>
</evidence>
<accession>A0ABQ9HXY1</accession>
<sequence length="259" mass="28630">MDNAPRRPSSCPVSFTLTDLLHVAACTVKGRRHVKPTKILVQWRNSSVSSVLRHRETKDYMPGQTTPPSATANRVGFPARVGRVLEFEKRAGRCRYQYQLLERVEQRCRPELLNPAGKHTAGGSGVCNISLRGERPPVACALRRKLVAADCDPQNQPISKLPRLQLIMATTPGSIPSTFHSHENVVSSHIMQSFIKESSNLLKGSPPAHPPVQPDVWSCGTHTHSHTHARARAHTHTHTHTRTLSLSLSLSLARRDAVT</sequence>
<name>A0ABQ9HXY1_9NEOP</name>
<proteinExistence type="predicted"/>
<comment type="caution">
    <text evidence="1">The sequence shown here is derived from an EMBL/GenBank/DDBJ whole genome shotgun (WGS) entry which is preliminary data.</text>
</comment>
<gene>
    <name evidence="1" type="ORF">PR048_008626</name>
</gene>
<organism evidence="1 2">
    <name type="scientific">Dryococelus australis</name>
    <dbReference type="NCBI Taxonomy" id="614101"/>
    <lineage>
        <taxon>Eukaryota</taxon>
        <taxon>Metazoa</taxon>
        <taxon>Ecdysozoa</taxon>
        <taxon>Arthropoda</taxon>
        <taxon>Hexapoda</taxon>
        <taxon>Insecta</taxon>
        <taxon>Pterygota</taxon>
        <taxon>Neoptera</taxon>
        <taxon>Polyneoptera</taxon>
        <taxon>Phasmatodea</taxon>
        <taxon>Verophasmatodea</taxon>
        <taxon>Anareolatae</taxon>
        <taxon>Phasmatidae</taxon>
        <taxon>Eurycanthinae</taxon>
        <taxon>Dryococelus</taxon>
    </lineage>
</organism>
<dbReference type="EMBL" id="JARBHB010000003">
    <property type="protein sequence ID" value="KAJ8889132.1"/>
    <property type="molecule type" value="Genomic_DNA"/>
</dbReference>